<dbReference type="Pfam" id="PF13377">
    <property type="entry name" value="Peripla_BP_3"/>
    <property type="match status" value="1"/>
</dbReference>
<dbReference type="RefSeq" id="WP_102954467.1">
    <property type="nucleotide sequence ID" value="NZ_JBJKCE010000002.1"/>
</dbReference>
<dbReference type="GO" id="GO:0003700">
    <property type="term" value="F:DNA-binding transcription factor activity"/>
    <property type="evidence" value="ECO:0007669"/>
    <property type="project" value="InterPro"/>
</dbReference>
<dbReference type="EMBL" id="POSM01000012">
    <property type="protein sequence ID" value="PNI00845.1"/>
    <property type="molecule type" value="Genomic_DNA"/>
</dbReference>
<keyword evidence="2" id="KW-0238">DNA-binding</keyword>
<evidence type="ECO:0000256" key="1">
    <source>
        <dbReference type="ARBA" id="ARBA00023015"/>
    </source>
</evidence>
<dbReference type="OrthoDB" id="8766450at2"/>
<accession>A0A2J8HYN8</accession>
<dbReference type="InterPro" id="IPR018060">
    <property type="entry name" value="HTH_AraC"/>
</dbReference>
<evidence type="ECO:0000256" key="2">
    <source>
        <dbReference type="ARBA" id="ARBA00023125"/>
    </source>
</evidence>
<evidence type="ECO:0000313" key="8">
    <source>
        <dbReference type="Proteomes" id="UP000236547"/>
    </source>
</evidence>
<dbReference type="PANTHER" id="PTHR30146:SF24">
    <property type="entry name" value="XYLOSE OPERON REGULATORY PROTEIN"/>
    <property type="match status" value="1"/>
</dbReference>
<dbReference type="Gene3D" id="3.40.50.2300">
    <property type="match status" value="2"/>
</dbReference>
<comment type="caution">
    <text evidence="6">The sequence shown here is derived from an EMBL/GenBank/DDBJ whole genome shotgun (WGS) entry which is preliminary data.</text>
</comment>
<dbReference type="SUPFAM" id="SSF53822">
    <property type="entry name" value="Periplasmic binding protein-like I"/>
    <property type="match status" value="1"/>
</dbReference>
<dbReference type="InterPro" id="IPR046335">
    <property type="entry name" value="LacI/GalR-like_sensor"/>
</dbReference>
<dbReference type="GO" id="GO:0000976">
    <property type="term" value="F:transcription cis-regulatory region binding"/>
    <property type="evidence" value="ECO:0007669"/>
    <property type="project" value="TreeGrafter"/>
</dbReference>
<dbReference type="CDD" id="cd01543">
    <property type="entry name" value="PBP1_XylR"/>
    <property type="match status" value="1"/>
</dbReference>
<dbReference type="Pfam" id="PF22177">
    <property type="entry name" value="PBP1_XylR"/>
    <property type="match status" value="1"/>
</dbReference>
<gene>
    <name evidence="6" type="ORF">C1N32_16060</name>
    <name evidence="5" type="ORF">C1O25_10585</name>
</gene>
<dbReference type="PANTHER" id="PTHR30146">
    <property type="entry name" value="LACI-RELATED TRANSCRIPTIONAL REPRESSOR"/>
    <property type="match status" value="1"/>
</dbReference>
<dbReference type="SMART" id="SM00342">
    <property type="entry name" value="HTH_ARAC"/>
    <property type="match status" value="1"/>
</dbReference>
<keyword evidence="8" id="KW-1185">Reference proteome</keyword>
<dbReference type="InterPro" id="IPR054031">
    <property type="entry name" value="XylR_PBP1"/>
</dbReference>
<dbReference type="Proteomes" id="UP000236547">
    <property type="component" value="Unassembled WGS sequence"/>
</dbReference>
<evidence type="ECO:0000256" key="3">
    <source>
        <dbReference type="ARBA" id="ARBA00023163"/>
    </source>
</evidence>
<dbReference type="InterPro" id="IPR028082">
    <property type="entry name" value="Peripla_BP_I"/>
</dbReference>
<evidence type="ECO:0000313" key="5">
    <source>
        <dbReference type="EMBL" id="PNI00845.1"/>
    </source>
</evidence>
<evidence type="ECO:0000313" key="6">
    <source>
        <dbReference type="EMBL" id="PNI03374.1"/>
    </source>
</evidence>
<name>A0A2J8HYN8_VIBDI</name>
<keyword evidence="3" id="KW-0804">Transcription</keyword>
<dbReference type="InterPro" id="IPR009057">
    <property type="entry name" value="Homeodomain-like_sf"/>
</dbReference>
<proteinExistence type="predicted"/>
<dbReference type="AlphaFoldDB" id="A0A2J8HYN8"/>
<dbReference type="Pfam" id="PF12833">
    <property type="entry name" value="HTH_18"/>
    <property type="match status" value="1"/>
</dbReference>
<dbReference type="PROSITE" id="PS01124">
    <property type="entry name" value="HTH_ARAC_FAMILY_2"/>
    <property type="match status" value="1"/>
</dbReference>
<reference evidence="7 8" key="1">
    <citation type="submission" date="2018-01" db="EMBL/GenBank/DDBJ databases">
        <title>Draft genome sequences of six Vibrio diazotrophicus strains isolated from deep-sea sediments of the Baltic Sea.</title>
        <authorList>
            <person name="Castillo D."/>
            <person name="Vandieken V."/>
            <person name="Chiang O."/>
            <person name="Middelboe M."/>
        </authorList>
    </citation>
    <scope>NUCLEOTIDE SEQUENCE [LARGE SCALE GENOMIC DNA]</scope>
    <source>
        <strain evidence="6 7">60.27F</strain>
        <strain evidence="5 8">65.10M</strain>
    </source>
</reference>
<dbReference type="Proteomes" id="UP000236449">
    <property type="component" value="Unassembled WGS sequence"/>
</dbReference>
<evidence type="ECO:0000313" key="7">
    <source>
        <dbReference type="Proteomes" id="UP000236449"/>
    </source>
</evidence>
<evidence type="ECO:0000259" key="4">
    <source>
        <dbReference type="PROSITE" id="PS01124"/>
    </source>
</evidence>
<dbReference type="EMBL" id="POSK01000011">
    <property type="protein sequence ID" value="PNI03374.1"/>
    <property type="molecule type" value="Genomic_DNA"/>
</dbReference>
<organism evidence="6 7">
    <name type="scientific">Vibrio diazotrophicus</name>
    <dbReference type="NCBI Taxonomy" id="685"/>
    <lineage>
        <taxon>Bacteria</taxon>
        <taxon>Pseudomonadati</taxon>
        <taxon>Pseudomonadota</taxon>
        <taxon>Gammaproteobacteria</taxon>
        <taxon>Vibrionales</taxon>
        <taxon>Vibrionaceae</taxon>
        <taxon>Vibrio</taxon>
    </lineage>
</organism>
<sequence length="397" mass="45208">MNKHFRITLLFNANKVYDRQVIEGIGEYLQASQCAWDIFLEEDFTTHLDNLKYWKGDGIIADFDNPKVVESLKDINVPIVAVGGSYTKEEDYPNVPYVATDNYALVELAFQHLKQKGLENFAFYGIPSHSWKRWGHERETAFKDILAKEGYKGSIFRGNQTSSDTWQYDMNRLADWIQMLPTPTGIIAVTDSRARHILQVCEHLNIMVPDKISVIGIDNEELASYLTRVSLSSVGQGCKEMGFRAAKILHKRLTEHSGEASPSQAKIPRILVPPTKVFERQSTDFHALKDSYVIQAMHYIRHNACKGIKVDQVLAAVGISRSNLESRFKEECGHSIHEEIHNSKLKRACNLLKTTSLPISEIAELCGYPSLQYMYTVFKKNLDQTPKDYRNNASNED</sequence>
<protein>
    <submittedName>
        <fullName evidence="6">XylR family transcriptional regulator</fullName>
    </submittedName>
</protein>
<dbReference type="SUPFAM" id="SSF46689">
    <property type="entry name" value="Homeodomain-like"/>
    <property type="match status" value="1"/>
</dbReference>
<feature type="domain" description="HTH araC/xylS-type" evidence="4">
    <location>
        <begin position="294"/>
        <end position="392"/>
    </location>
</feature>
<dbReference type="Gene3D" id="1.10.10.60">
    <property type="entry name" value="Homeodomain-like"/>
    <property type="match status" value="1"/>
</dbReference>
<keyword evidence="1" id="KW-0805">Transcription regulation</keyword>